<protein>
    <submittedName>
        <fullName evidence="1">Unannotated protein</fullName>
    </submittedName>
</protein>
<dbReference type="Gene3D" id="3.40.30.10">
    <property type="entry name" value="Glutaredoxin"/>
    <property type="match status" value="1"/>
</dbReference>
<dbReference type="SUPFAM" id="SSF52833">
    <property type="entry name" value="Thioredoxin-like"/>
    <property type="match status" value="1"/>
</dbReference>
<accession>A0A6J7L6A5</accession>
<dbReference type="PROSITE" id="PS51353">
    <property type="entry name" value="ARSC"/>
    <property type="match status" value="1"/>
</dbReference>
<dbReference type="InterPro" id="IPR006660">
    <property type="entry name" value="Arsenate_reductase-like"/>
</dbReference>
<proteinExistence type="predicted"/>
<name>A0A6J7L6A5_9ZZZZ</name>
<dbReference type="InterPro" id="IPR036249">
    <property type="entry name" value="Thioredoxin-like_sf"/>
</dbReference>
<evidence type="ECO:0000313" key="1">
    <source>
        <dbReference type="EMBL" id="CAB4962433.1"/>
    </source>
</evidence>
<dbReference type="PANTHER" id="PTHR30041:SF4">
    <property type="entry name" value="ARSENATE REDUCTASE"/>
    <property type="match status" value="1"/>
</dbReference>
<sequence length="127" mass="13927">MASLTLMHNPNCSTSVRALDALQEAGREVSVRKYLLVAERLSENEVRSLAERLQGDPVDALIRRDKKYKDLGLQADGLGVDEVVSILVEHPSLLQRPILDDGTDVVIGRPRERQAAWAATGRAVVEG</sequence>
<dbReference type="Pfam" id="PF03960">
    <property type="entry name" value="ArsC"/>
    <property type="match status" value="1"/>
</dbReference>
<dbReference type="PANTHER" id="PTHR30041">
    <property type="entry name" value="ARSENATE REDUCTASE"/>
    <property type="match status" value="1"/>
</dbReference>
<dbReference type="EMBL" id="CAFBMK010000515">
    <property type="protein sequence ID" value="CAB4962433.1"/>
    <property type="molecule type" value="Genomic_DNA"/>
</dbReference>
<reference evidence="1" key="1">
    <citation type="submission" date="2020-05" db="EMBL/GenBank/DDBJ databases">
        <authorList>
            <person name="Chiriac C."/>
            <person name="Salcher M."/>
            <person name="Ghai R."/>
            <person name="Kavagutti S V."/>
        </authorList>
    </citation>
    <scope>NUCLEOTIDE SEQUENCE</scope>
</reference>
<organism evidence="1">
    <name type="scientific">freshwater metagenome</name>
    <dbReference type="NCBI Taxonomy" id="449393"/>
    <lineage>
        <taxon>unclassified sequences</taxon>
        <taxon>metagenomes</taxon>
        <taxon>ecological metagenomes</taxon>
    </lineage>
</organism>
<gene>
    <name evidence="1" type="ORF">UFOPK3564_04155</name>
</gene>
<dbReference type="AlphaFoldDB" id="A0A6J7L6A5"/>